<evidence type="ECO:0000313" key="3">
    <source>
        <dbReference type="Proteomes" id="UP001152803"/>
    </source>
</evidence>
<evidence type="ECO:0000313" key="2">
    <source>
        <dbReference type="EMBL" id="KAJ8269619.1"/>
    </source>
</evidence>
<feature type="region of interest" description="Disordered" evidence="1">
    <location>
        <begin position="1"/>
        <end position="53"/>
    </location>
</feature>
<proteinExistence type="predicted"/>
<dbReference type="AlphaFoldDB" id="A0A9Q1HZ28"/>
<gene>
    <name evidence="2" type="ORF">COCON_G00122260</name>
</gene>
<feature type="compositionally biased region" description="Polar residues" evidence="1">
    <location>
        <begin position="29"/>
        <end position="39"/>
    </location>
</feature>
<dbReference type="OrthoDB" id="8963219at2759"/>
<protein>
    <submittedName>
        <fullName evidence="2">Uncharacterized protein</fullName>
    </submittedName>
</protein>
<keyword evidence="3" id="KW-1185">Reference proteome</keyword>
<reference evidence="2" key="1">
    <citation type="journal article" date="2023" name="Science">
        <title>Genome structures resolve the early diversification of teleost fishes.</title>
        <authorList>
            <person name="Parey E."/>
            <person name="Louis A."/>
            <person name="Montfort J."/>
            <person name="Bouchez O."/>
            <person name="Roques C."/>
            <person name="Iampietro C."/>
            <person name="Lluch J."/>
            <person name="Castinel A."/>
            <person name="Donnadieu C."/>
            <person name="Desvignes T."/>
            <person name="Floi Bucao C."/>
            <person name="Jouanno E."/>
            <person name="Wen M."/>
            <person name="Mejri S."/>
            <person name="Dirks R."/>
            <person name="Jansen H."/>
            <person name="Henkel C."/>
            <person name="Chen W.J."/>
            <person name="Zahm M."/>
            <person name="Cabau C."/>
            <person name="Klopp C."/>
            <person name="Thompson A.W."/>
            <person name="Robinson-Rechavi M."/>
            <person name="Braasch I."/>
            <person name="Lecointre G."/>
            <person name="Bobe J."/>
            <person name="Postlethwait J.H."/>
            <person name="Berthelot C."/>
            <person name="Roest Crollius H."/>
            <person name="Guiguen Y."/>
        </authorList>
    </citation>
    <scope>NUCLEOTIDE SEQUENCE</scope>
    <source>
        <strain evidence="2">Concon-B</strain>
    </source>
</reference>
<accession>A0A9Q1HZ28</accession>
<dbReference type="EMBL" id="JAFJMO010000008">
    <property type="protein sequence ID" value="KAJ8269619.1"/>
    <property type="molecule type" value="Genomic_DNA"/>
</dbReference>
<evidence type="ECO:0000256" key="1">
    <source>
        <dbReference type="SAM" id="MobiDB-lite"/>
    </source>
</evidence>
<organism evidence="2 3">
    <name type="scientific">Conger conger</name>
    <name type="common">Conger eel</name>
    <name type="synonym">Muraena conger</name>
    <dbReference type="NCBI Taxonomy" id="82655"/>
    <lineage>
        <taxon>Eukaryota</taxon>
        <taxon>Metazoa</taxon>
        <taxon>Chordata</taxon>
        <taxon>Craniata</taxon>
        <taxon>Vertebrata</taxon>
        <taxon>Euteleostomi</taxon>
        <taxon>Actinopterygii</taxon>
        <taxon>Neopterygii</taxon>
        <taxon>Teleostei</taxon>
        <taxon>Anguilliformes</taxon>
        <taxon>Congridae</taxon>
        <taxon>Conger</taxon>
    </lineage>
</organism>
<sequence>MSEEADVDVRDRDAARDREQERARDGASRATSSRNSMQFGTRPASAEPGFMGTWQQNADSNLLFRMSQQAIRCTLVNCTCECFQPGKINL</sequence>
<feature type="non-terminal residue" evidence="2">
    <location>
        <position position="90"/>
    </location>
</feature>
<comment type="caution">
    <text evidence="2">The sequence shown here is derived from an EMBL/GenBank/DDBJ whole genome shotgun (WGS) entry which is preliminary data.</text>
</comment>
<feature type="compositionally biased region" description="Basic and acidic residues" evidence="1">
    <location>
        <begin position="7"/>
        <end position="27"/>
    </location>
</feature>
<dbReference type="Proteomes" id="UP001152803">
    <property type="component" value="Unassembled WGS sequence"/>
</dbReference>
<name>A0A9Q1HZ28_CONCO</name>